<evidence type="ECO:0000256" key="3">
    <source>
        <dbReference type="ARBA" id="ARBA00004892"/>
    </source>
</evidence>
<evidence type="ECO:0000256" key="9">
    <source>
        <dbReference type="HAMAP-Rule" id="MF_00106"/>
    </source>
</evidence>
<evidence type="ECO:0000256" key="2">
    <source>
        <dbReference type="ARBA" id="ARBA00002713"/>
    </source>
</evidence>
<dbReference type="EMBL" id="JABCSC020000005">
    <property type="protein sequence ID" value="NSL56776.1"/>
    <property type="molecule type" value="Genomic_DNA"/>
</dbReference>
<dbReference type="InterPro" id="IPR004628">
    <property type="entry name" value="Man_deHydtase"/>
</dbReference>
<comment type="similarity">
    <text evidence="4 9">Belongs to the mannonate dehydratase family.</text>
</comment>
<dbReference type="HAMAP" id="MF_00106">
    <property type="entry name" value="UxuA"/>
    <property type="match status" value="1"/>
</dbReference>
<keyword evidence="8 9" id="KW-0456">Lyase</keyword>
<comment type="catalytic activity">
    <reaction evidence="1 9">
        <text>D-mannonate = 2-dehydro-3-deoxy-D-gluconate + H2O</text>
        <dbReference type="Rhea" id="RHEA:20097"/>
        <dbReference type="ChEBI" id="CHEBI:15377"/>
        <dbReference type="ChEBI" id="CHEBI:17767"/>
        <dbReference type="ChEBI" id="CHEBI:57990"/>
        <dbReference type="EC" id="4.2.1.8"/>
    </reaction>
</comment>
<dbReference type="NCBIfam" id="NF003027">
    <property type="entry name" value="PRK03906.1"/>
    <property type="match status" value="2"/>
</dbReference>
<organism evidence="10 11">
    <name type="scientific">Uliginosibacterium aquaticum</name>
    <dbReference type="NCBI Taxonomy" id="2731212"/>
    <lineage>
        <taxon>Bacteria</taxon>
        <taxon>Pseudomonadati</taxon>
        <taxon>Pseudomonadota</taxon>
        <taxon>Betaproteobacteria</taxon>
        <taxon>Rhodocyclales</taxon>
        <taxon>Zoogloeaceae</taxon>
        <taxon>Uliginosibacterium</taxon>
    </lineage>
</organism>
<dbReference type="Proteomes" id="UP000778523">
    <property type="component" value="Unassembled WGS sequence"/>
</dbReference>
<evidence type="ECO:0000313" key="11">
    <source>
        <dbReference type="Proteomes" id="UP000778523"/>
    </source>
</evidence>
<reference evidence="10 11" key="1">
    <citation type="submission" date="2020-06" db="EMBL/GenBank/DDBJ databases">
        <title>Draft genome of Uliginosibacterium sp. IMCC34675.</title>
        <authorList>
            <person name="Song J."/>
        </authorList>
    </citation>
    <scope>NUCLEOTIDE SEQUENCE [LARGE SCALE GENOMIC DNA]</scope>
    <source>
        <strain evidence="10 11">IMCC34675</strain>
    </source>
</reference>
<protein>
    <recommendedName>
        <fullName evidence="5 9">Mannonate dehydratase</fullName>
        <ecNumber evidence="5 9">4.2.1.8</ecNumber>
    </recommendedName>
    <alternativeName>
        <fullName evidence="9">D-mannonate hydro-lyase</fullName>
    </alternativeName>
</protein>
<evidence type="ECO:0000256" key="7">
    <source>
        <dbReference type="ARBA" id="ARBA00023211"/>
    </source>
</evidence>
<name>A0ABX2IIW7_9RHOO</name>
<dbReference type="GO" id="GO:0008927">
    <property type="term" value="F:mannonate dehydratase activity"/>
    <property type="evidence" value="ECO:0007669"/>
    <property type="project" value="UniProtKB-EC"/>
</dbReference>
<keyword evidence="6 9" id="KW-0408">Iron</keyword>
<comment type="pathway">
    <text evidence="3 9">Carbohydrate metabolism; pentose and glucuronate interconversion.</text>
</comment>
<comment type="cofactor">
    <cofactor evidence="9">
        <name>Fe(2+)</name>
        <dbReference type="ChEBI" id="CHEBI:29033"/>
    </cofactor>
    <cofactor evidence="9">
        <name>Mn(2+)</name>
        <dbReference type="ChEBI" id="CHEBI:29035"/>
    </cofactor>
</comment>
<accession>A0ABX2IIW7</accession>
<gene>
    <name evidence="9 10" type="primary">uxuA</name>
    <name evidence="10" type="ORF">HJ583_017225</name>
</gene>
<keyword evidence="7 9" id="KW-0464">Manganese</keyword>
<dbReference type="Gene3D" id="3.20.20.150">
    <property type="entry name" value="Divalent-metal-dependent TIM barrel enzymes"/>
    <property type="match status" value="1"/>
</dbReference>
<dbReference type="PANTHER" id="PTHR30387">
    <property type="entry name" value="MANNONATE DEHYDRATASE"/>
    <property type="match status" value="1"/>
</dbReference>
<dbReference type="RefSeq" id="WP_170023074.1">
    <property type="nucleotide sequence ID" value="NZ_JABCSC020000005.1"/>
</dbReference>
<dbReference type="SUPFAM" id="SSF51658">
    <property type="entry name" value="Xylose isomerase-like"/>
    <property type="match status" value="1"/>
</dbReference>
<comment type="caution">
    <text evidence="10">The sequence shown here is derived from an EMBL/GenBank/DDBJ whole genome shotgun (WGS) entry which is preliminary data.</text>
</comment>
<evidence type="ECO:0000256" key="4">
    <source>
        <dbReference type="ARBA" id="ARBA00007389"/>
    </source>
</evidence>
<dbReference type="NCBIfam" id="TIGR00695">
    <property type="entry name" value="uxuA"/>
    <property type="match status" value="1"/>
</dbReference>
<evidence type="ECO:0000256" key="8">
    <source>
        <dbReference type="ARBA" id="ARBA00023239"/>
    </source>
</evidence>
<evidence type="ECO:0000256" key="5">
    <source>
        <dbReference type="ARBA" id="ARBA00012927"/>
    </source>
</evidence>
<evidence type="ECO:0000256" key="6">
    <source>
        <dbReference type="ARBA" id="ARBA00023004"/>
    </source>
</evidence>
<dbReference type="InterPro" id="IPR036237">
    <property type="entry name" value="Xyl_isomerase-like_sf"/>
</dbReference>
<dbReference type="PANTHER" id="PTHR30387:SF2">
    <property type="entry name" value="MANNONATE DEHYDRATASE"/>
    <property type="match status" value="1"/>
</dbReference>
<evidence type="ECO:0000313" key="10">
    <source>
        <dbReference type="EMBL" id="NSL56776.1"/>
    </source>
</evidence>
<dbReference type="PIRSF" id="PIRSF016049">
    <property type="entry name" value="Man_dehyd"/>
    <property type="match status" value="1"/>
</dbReference>
<sequence length="356" mass="39617">MKMTFRWYGETDPVKLEYIRQIPGMYGIVSAIYDVPVGEVWPLESLHKLKARIEGVGLKFEVVESVPVHEDIKLGKPTRDRLIANYQQNIRNCAAVGVKVICYNFMPVFDWTRTELAKELPDGSTTLSFDAAAIEKLDISKGISLPGWDSSYQADQLRALLDEYAAVGEEQLWANLEYFLKAIIPIAEEVGVKMAMHPDDPPRPIFGLPRIVKNRDDLARLVKIVDSPANGITLCSGSLGADLCNNIESLVREFGGMGRIHFGHLRNVAVEADGSFFEAPHLSCTGSLDMARILRAYHEIGFEGYVRPDHGRMIWGETGKPGYGLYDRALGAVYLNGLWEAITKFVPANTEQKDAA</sequence>
<dbReference type="Pfam" id="PF03786">
    <property type="entry name" value="UxuA"/>
    <property type="match status" value="1"/>
</dbReference>
<proteinExistence type="inferred from homology"/>
<keyword evidence="11" id="KW-1185">Reference proteome</keyword>
<comment type="function">
    <text evidence="2 9">Catalyzes the dehydration of D-mannonate.</text>
</comment>
<evidence type="ECO:0000256" key="1">
    <source>
        <dbReference type="ARBA" id="ARBA00001794"/>
    </source>
</evidence>
<dbReference type="EC" id="4.2.1.8" evidence="5 9"/>